<feature type="transmembrane region" description="Helical" evidence="7">
    <location>
        <begin position="228"/>
        <end position="244"/>
    </location>
</feature>
<feature type="transmembrane region" description="Helical" evidence="7">
    <location>
        <begin position="31"/>
        <end position="52"/>
    </location>
</feature>
<keyword evidence="4" id="KW-0560">Oxidoreductase</keyword>
<dbReference type="AlphaFoldDB" id="A0AAJ7SH44"/>
<keyword evidence="9" id="KW-1185">Reference proteome</keyword>
<dbReference type="GO" id="GO:0006643">
    <property type="term" value="P:membrane lipid metabolic process"/>
    <property type="evidence" value="ECO:0007669"/>
    <property type="project" value="TreeGrafter"/>
</dbReference>
<dbReference type="GO" id="GO:0005506">
    <property type="term" value="F:iron ion binding"/>
    <property type="evidence" value="ECO:0007669"/>
    <property type="project" value="InterPro"/>
</dbReference>
<dbReference type="GO" id="GO:0005783">
    <property type="term" value="C:endoplasmic reticulum"/>
    <property type="evidence" value="ECO:0007669"/>
    <property type="project" value="TreeGrafter"/>
</dbReference>
<dbReference type="InterPro" id="IPR051689">
    <property type="entry name" value="Sterol_desaturase/TMEM195"/>
</dbReference>
<dbReference type="GO" id="GO:0016020">
    <property type="term" value="C:membrane"/>
    <property type="evidence" value="ECO:0007669"/>
    <property type="project" value="GOC"/>
</dbReference>
<evidence type="ECO:0000256" key="4">
    <source>
        <dbReference type="ARBA" id="ARBA00023002"/>
    </source>
</evidence>
<dbReference type="Pfam" id="PF04116">
    <property type="entry name" value="FA_hydroxylase"/>
    <property type="match status" value="1"/>
</dbReference>
<name>A0AAJ7SH44_9ACAR</name>
<evidence type="ECO:0000259" key="8">
    <source>
        <dbReference type="Pfam" id="PF04116"/>
    </source>
</evidence>
<dbReference type="GO" id="GO:0050479">
    <property type="term" value="F:glyceryl-ether monooxygenase activity"/>
    <property type="evidence" value="ECO:0007669"/>
    <property type="project" value="TreeGrafter"/>
</dbReference>
<keyword evidence="3 7" id="KW-1133">Transmembrane helix</keyword>
<evidence type="ECO:0000256" key="6">
    <source>
        <dbReference type="ARBA" id="ARBA00023136"/>
    </source>
</evidence>
<dbReference type="PANTHER" id="PTHR21624">
    <property type="entry name" value="STEROL DESATURASE-RELATED PROTEIN"/>
    <property type="match status" value="1"/>
</dbReference>
<proteinExistence type="predicted"/>
<comment type="subcellular location">
    <subcellularLocation>
        <location evidence="1">Endomembrane system</location>
        <topology evidence="1">Multi-pass membrane protein</topology>
    </subcellularLocation>
</comment>
<evidence type="ECO:0000313" key="10">
    <source>
        <dbReference type="RefSeq" id="XP_028967813.1"/>
    </source>
</evidence>
<evidence type="ECO:0000256" key="2">
    <source>
        <dbReference type="ARBA" id="ARBA00022692"/>
    </source>
</evidence>
<organism evidence="9 10">
    <name type="scientific">Galendromus occidentalis</name>
    <name type="common">western predatory mite</name>
    <dbReference type="NCBI Taxonomy" id="34638"/>
    <lineage>
        <taxon>Eukaryota</taxon>
        <taxon>Metazoa</taxon>
        <taxon>Ecdysozoa</taxon>
        <taxon>Arthropoda</taxon>
        <taxon>Chelicerata</taxon>
        <taxon>Arachnida</taxon>
        <taxon>Acari</taxon>
        <taxon>Parasitiformes</taxon>
        <taxon>Mesostigmata</taxon>
        <taxon>Gamasina</taxon>
        <taxon>Phytoseioidea</taxon>
        <taxon>Phytoseiidae</taxon>
        <taxon>Typhlodrominae</taxon>
        <taxon>Galendromus</taxon>
    </lineage>
</organism>
<dbReference type="InterPro" id="IPR006694">
    <property type="entry name" value="Fatty_acid_hydroxylase"/>
</dbReference>
<evidence type="ECO:0000256" key="3">
    <source>
        <dbReference type="ARBA" id="ARBA00022989"/>
    </source>
</evidence>
<feature type="transmembrane region" description="Helical" evidence="7">
    <location>
        <begin position="202"/>
        <end position="222"/>
    </location>
</feature>
<dbReference type="Proteomes" id="UP000694867">
    <property type="component" value="Unplaced"/>
</dbReference>
<feature type="domain" description="Fatty acid hydroxylase" evidence="8">
    <location>
        <begin position="3"/>
        <end position="115"/>
    </location>
</feature>
<gene>
    <name evidence="10" type="primary">LOC100897845</name>
</gene>
<evidence type="ECO:0000313" key="9">
    <source>
        <dbReference type="Proteomes" id="UP000694867"/>
    </source>
</evidence>
<keyword evidence="5" id="KW-0443">Lipid metabolism</keyword>
<protein>
    <submittedName>
        <fullName evidence="10">Alkylglycerol monooxygenase-like</fullName>
    </submittedName>
</protein>
<dbReference type="GeneID" id="100897845"/>
<evidence type="ECO:0000256" key="5">
    <source>
        <dbReference type="ARBA" id="ARBA00023098"/>
    </source>
</evidence>
<dbReference type="RefSeq" id="XP_028967813.1">
    <property type="nucleotide sequence ID" value="XM_029111980.1"/>
</dbReference>
<keyword evidence="2 7" id="KW-0812">Transmembrane</keyword>
<keyword evidence="6 7" id="KW-0472">Membrane</keyword>
<evidence type="ECO:0000256" key="7">
    <source>
        <dbReference type="SAM" id="Phobius"/>
    </source>
</evidence>
<dbReference type="GO" id="GO:0008610">
    <property type="term" value="P:lipid biosynthetic process"/>
    <property type="evidence" value="ECO:0007669"/>
    <property type="project" value="InterPro"/>
</dbReference>
<dbReference type="KEGG" id="goe:100897845"/>
<sequence>MAIFWTMHQVHHSSEFFNYSVPFRLPHLHDFVHFGLFYAPLALLGVPVRVAFIHKQLNLIYQFWTHSDLVPKLPWPIELIFNTPSHHRVHHARQARYLDKNYGAVFIVWDRLFGTFCEEDDADAPSYGITVPQRSLNVLTYQVAGSIELFEKFKSMDGWRNKVQCLIKGPGWEPGSPWTGFIDKVPVPDPQDKPVFKELSTFWEAFLFADLIMMYLVFIMFLCRFDQIPHSSFYLLIIVLYYQAHCAAKTLEGDVAAAGLQALKFVGLSFLVPFGRSIFSKVSALEYMMLNIAELLGFSMFLSLGLFIVMNYNAKRKLQ</sequence>
<accession>A0AAJ7SH44</accession>
<reference evidence="10" key="1">
    <citation type="submission" date="2025-08" db="UniProtKB">
        <authorList>
            <consortium name="RefSeq"/>
        </authorList>
    </citation>
    <scope>IDENTIFICATION</scope>
</reference>
<feature type="transmembrane region" description="Helical" evidence="7">
    <location>
        <begin position="256"/>
        <end position="275"/>
    </location>
</feature>
<evidence type="ECO:0000256" key="1">
    <source>
        <dbReference type="ARBA" id="ARBA00004127"/>
    </source>
</evidence>
<dbReference type="PANTHER" id="PTHR21624:SF1">
    <property type="entry name" value="ALKYLGLYCEROL MONOOXYGENASE"/>
    <property type="match status" value="1"/>
</dbReference>
<feature type="transmembrane region" description="Helical" evidence="7">
    <location>
        <begin position="295"/>
        <end position="314"/>
    </location>
</feature>